<dbReference type="EMBL" id="JACHMH010000001">
    <property type="protein sequence ID" value="MBB4680387.1"/>
    <property type="molecule type" value="Genomic_DNA"/>
</dbReference>
<dbReference type="Proteomes" id="UP000533598">
    <property type="component" value="Unassembled WGS sequence"/>
</dbReference>
<accession>A0A7W7CG99</accession>
<reference evidence="1 2" key="1">
    <citation type="submission" date="2020-08" db="EMBL/GenBank/DDBJ databases">
        <title>Sequencing the genomes of 1000 actinobacteria strains.</title>
        <authorList>
            <person name="Klenk H.-P."/>
        </authorList>
    </citation>
    <scope>NUCLEOTIDE SEQUENCE [LARGE SCALE GENOMIC DNA]</scope>
    <source>
        <strain evidence="1 2">DSM 44230</strain>
    </source>
</reference>
<organism evidence="1 2">
    <name type="scientific">Crossiella cryophila</name>
    <dbReference type="NCBI Taxonomy" id="43355"/>
    <lineage>
        <taxon>Bacteria</taxon>
        <taxon>Bacillati</taxon>
        <taxon>Actinomycetota</taxon>
        <taxon>Actinomycetes</taxon>
        <taxon>Pseudonocardiales</taxon>
        <taxon>Pseudonocardiaceae</taxon>
        <taxon>Crossiella</taxon>
    </lineage>
</organism>
<comment type="caution">
    <text evidence="1">The sequence shown here is derived from an EMBL/GenBank/DDBJ whole genome shotgun (WGS) entry which is preliminary data.</text>
</comment>
<dbReference type="AlphaFoldDB" id="A0A7W7CG99"/>
<protein>
    <submittedName>
        <fullName evidence="1">Uncharacterized protein</fullName>
    </submittedName>
</protein>
<proteinExistence type="predicted"/>
<keyword evidence="2" id="KW-1185">Reference proteome</keyword>
<evidence type="ECO:0000313" key="1">
    <source>
        <dbReference type="EMBL" id="MBB4680387.1"/>
    </source>
</evidence>
<gene>
    <name evidence="1" type="ORF">HNR67_006505</name>
</gene>
<evidence type="ECO:0000313" key="2">
    <source>
        <dbReference type="Proteomes" id="UP000533598"/>
    </source>
</evidence>
<sequence length="107" mass="11781">MLDHLRTEPAGVLATVLATPLMPPLARARYAAPGTDPVYLLRLPDRPAIQHHLLDALIPTLYRDDGHHPDDVEHRMIFLAGDQERWRSSASPDGNCVSPCPAFAAHC</sequence>
<name>A0A7W7CG99_9PSEU</name>
<dbReference type="RefSeq" id="WP_185006145.1">
    <property type="nucleotide sequence ID" value="NZ_BAAAUI010000005.1"/>
</dbReference>